<proteinExistence type="predicted"/>
<name>A0ABN7Q7I6_9BURK</name>
<reference evidence="1 2" key="1">
    <citation type="submission" date="2021-03" db="EMBL/GenBank/DDBJ databases">
        <authorList>
            <person name="Peeters C."/>
        </authorList>
    </citation>
    <scope>NUCLEOTIDE SEQUENCE [LARGE SCALE GENOMIC DNA]</scope>
    <source>
        <strain evidence="1 2">LMG 26411</strain>
    </source>
</reference>
<protein>
    <submittedName>
        <fullName evidence="1">Uncharacterized protein</fullName>
    </submittedName>
</protein>
<accession>A0ABN7Q7I6</accession>
<gene>
    <name evidence="1" type="ORF">LMG26411_03866</name>
</gene>
<dbReference type="EMBL" id="CAJPVI010000023">
    <property type="protein sequence ID" value="CAG2151028.1"/>
    <property type="molecule type" value="Genomic_DNA"/>
</dbReference>
<evidence type="ECO:0000313" key="1">
    <source>
        <dbReference type="EMBL" id="CAG2151028.1"/>
    </source>
</evidence>
<keyword evidence="2" id="KW-1185">Reference proteome</keyword>
<comment type="caution">
    <text evidence="1">The sequence shown here is derived from an EMBL/GenBank/DDBJ whole genome shotgun (WGS) entry which is preliminary data.</text>
</comment>
<evidence type="ECO:0000313" key="2">
    <source>
        <dbReference type="Proteomes" id="UP000672657"/>
    </source>
</evidence>
<organism evidence="1 2">
    <name type="scientific">Cupriavidus numazuensis</name>
    <dbReference type="NCBI Taxonomy" id="221992"/>
    <lineage>
        <taxon>Bacteria</taxon>
        <taxon>Pseudomonadati</taxon>
        <taxon>Pseudomonadota</taxon>
        <taxon>Betaproteobacteria</taxon>
        <taxon>Burkholderiales</taxon>
        <taxon>Burkholderiaceae</taxon>
        <taxon>Cupriavidus</taxon>
    </lineage>
</organism>
<sequence>MVFTRINVPSLFHFILKHYRSESAGTMVAGMTPFLLETGAPDCSVTDIGS</sequence>
<dbReference type="Proteomes" id="UP000672657">
    <property type="component" value="Unassembled WGS sequence"/>
</dbReference>